<evidence type="ECO:0000313" key="1">
    <source>
        <dbReference type="EMBL" id="ANI17634.1"/>
    </source>
</evidence>
<accession>A0A1A9KJE7</accession>
<organism evidence="1 2">
    <name type="scientific">Pseudomonas citronellolis</name>
    <dbReference type="NCBI Taxonomy" id="53408"/>
    <lineage>
        <taxon>Bacteria</taxon>
        <taxon>Pseudomonadati</taxon>
        <taxon>Pseudomonadota</taxon>
        <taxon>Gammaproteobacteria</taxon>
        <taxon>Pseudomonadales</taxon>
        <taxon>Pseudomonadaceae</taxon>
        <taxon>Pseudomonas</taxon>
    </lineage>
</organism>
<proteinExistence type="predicted"/>
<name>A0A1A9KJE7_9PSED</name>
<reference evidence="1 2" key="1">
    <citation type="submission" date="2016-05" db="EMBL/GenBank/DDBJ databases">
        <title>Genome Sequence of Pseudomonas citronellolis Strain SJTE-3, an Estrogens and Persistent Organic Pollutants degradation strain.</title>
        <authorList>
            <person name="Liang R."/>
        </authorList>
    </citation>
    <scope>NUCLEOTIDE SEQUENCE [LARGE SCALE GENOMIC DNA]</scope>
    <source>
        <strain evidence="1 2">SJTE-3</strain>
    </source>
</reference>
<dbReference type="Proteomes" id="UP000077748">
    <property type="component" value="Chromosome"/>
</dbReference>
<protein>
    <submittedName>
        <fullName evidence="1">Uncharacterized protein</fullName>
    </submittedName>
</protein>
<dbReference type="RefSeq" id="WP_064584550.1">
    <property type="nucleotide sequence ID" value="NZ_CP015878.1"/>
</dbReference>
<evidence type="ECO:0000313" key="2">
    <source>
        <dbReference type="Proteomes" id="UP000077748"/>
    </source>
</evidence>
<gene>
    <name evidence="1" type="ORF">A9C11_28225</name>
</gene>
<sequence>MFDQVMKQNMLVLGVERTTVERSVFVSAFVGRRPETERVGDTRGYAISKIGVEPSVFDKFPAVTEPVELQLHIRLVKAAGGKMQPRIVDVEAVKAGAAASRPAASDKAGA</sequence>
<dbReference type="EMBL" id="CP015878">
    <property type="protein sequence ID" value="ANI17634.1"/>
    <property type="molecule type" value="Genomic_DNA"/>
</dbReference>
<dbReference type="AlphaFoldDB" id="A0A1A9KJE7"/>